<feature type="region of interest" description="Disordered" evidence="1">
    <location>
        <begin position="1"/>
        <end position="22"/>
    </location>
</feature>
<accession>A0A2S9ILX0</accession>
<proteinExistence type="predicted"/>
<comment type="caution">
    <text evidence="2">The sequence shown here is derived from an EMBL/GenBank/DDBJ whole genome shotgun (WGS) entry which is preliminary data.</text>
</comment>
<evidence type="ECO:0000313" key="3">
    <source>
        <dbReference type="Proteomes" id="UP000239434"/>
    </source>
</evidence>
<evidence type="ECO:0000313" key="2">
    <source>
        <dbReference type="EMBL" id="PRD41529.1"/>
    </source>
</evidence>
<dbReference type="AlphaFoldDB" id="A0A2S9ILX0"/>
<name>A0A2S9ILX0_9HYPH</name>
<keyword evidence="3" id="KW-1185">Reference proteome</keyword>
<organism evidence="2 3">
    <name type="scientific">Phyllobacterium phragmitis</name>
    <dbReference type="NCBI Taxonomy" id="2670329"/>
    <lineage>
        <taxon>Bacteria</taxon>
        <taxon>Pseudomonadati</taxon>
        <taxon>Pseudomonadota</taxon>
        <taxon>Alphaproteobacteria</taxon>
        <taxon>Hyphomicrobiales</taxon>
        <taxon>Phyllobacteriaceae</taxon>
        <taxon>Phyllobacterium</taxon>
    </lineage>
</organism>
<dbReference type="Proteomes" id="UP000239434">
    <property type="component" value="Unassembled WGS sequence"/>
</dbReference>
<dbReference type="EMBL" id="PVBR01000019">
    <property type="protein sequence ID" value="PRD41529.1"/>
    <property type="molecule type" value="Genomic_DNA"/>
</dbReference>
<evidence type="ECO:0000256" key="1">
    <source>
        <dbReference type="SAM" id="MobiDB-lite"/>
    </source>
</evidence>
<protein>
    <submittedName>
        <fullName evidence="2">Uncharacterized protein</fullName>
    </submittedName>
</protein>
<reference evidence="2 3" key="1">
    <citation type="submission" date="2018-02" db="EMBL/GenBank/DDBJ databases">
        <title>The draft genome of Phyllobacterium sp. 1N-3.</title>
        <authorList>
            <person name="Liu L."/>
            <person name="Li L."/>
            <person name="Zhang X."/>
            <person name="Wang T."/>
            <person name="Liang L."/>
        </authorList>
    </citation>
    <scope>NUCLEOTIDE SEQUENCE [LARGE SCALE GENOMIC DNA]</scope>
    <source>
        <strain evidence="2 3">1N-3</strain>
    </source>
</reference>
<sequence>MHVDQQQPPAAVPGKSRPSLSCSPDDLTVAIRTYLFFGIPTKRQAVSVVRVIQFIRRKLPECVLSDGELETLIARHAIAAGYMVHFDCSKPGRLRGNGAPISGFPG</sequence>
<gene>
    <name evidence="2" type="ORF">C5748_20825</name>
</gene>